<keyword evidence="4" id="KW-1185">Reference proteome</keyword>
<proteinExistence type="predicted"/>
<name>A2F3H8_TRIV3</name>
<evidence type="ECO:0008006" key="5">
    <source>
        <dbReference type="Google" id="ProtNLM"/>
    </source>
</evidence>
<sequence>MFLFLLSVKYYVKFHGAKNGFCHPYNPCNYKSIEKFLDQDSEIIIRDKQLSSKPQLDEFRALVEKVSKTGSKLYGCCTIINGITALLVKVLITISRSNGFVLNGFTFTNFIIPIFNIENSKDILFSNISIQSCKASTFDSFFYVKDSTVVFNELNVQQTSINYTSLFKFFRSSVAFNKTNMIQNFAFHTHDQPFILCINSKFSILHSNFLRCSTQFSPFISAQDRSRIRLFNSTYDESRHYGLISLENGKSQAIIDNCTFNKFYDAIIYSNVELSETEISESLFIHNFGYDMSMIRIAKGKVSVNKSLFVDNSGDSVFNVSGVSSTMNIWNSKFINNKPTNYIIRCIDNGKFEMKQTTFERNYFGNYSISSSSCIGDVDRATYMDNTGSVLYGYGGNIKFTNNYIQYRQKDVAAQQIIYKESIIFDNQGTDIVIRNSTKNNLPFLEKYVEKNMYPIKTPVPPPMMKGILLIEDIFDKKEKKKEQKEREEKQRKKDEEEMEDYVETDLPPHLRGSFEEYFASSEIQPEVTKKYIPMAGKITGYIVLFVVVRMLIYFAIKI</sequence>
<evidence type="ECO:0000256" key="1">
    <source>
        <dbReference type="SAM" id="MobiDB-lite"/>
    </source>
</evidence>
<keyword evidence="2" id="KW-0472">Membrane</keyword>
<evidence type="ECO:0000313" key="3">
    <source>
        <dbReference type="EMBL" id="EAY00558.1"/>
    </source>
</evidence>
<organism evidence="3 4">
    <name type="scientific">Trichomonas vaginalis (strain ATCC PRA-98 / G3)</name>
    <dbReference type="NCBI Taxonomy" id="412133"/>
    <lineage>
        <taxon>Eukaryota</taxon>
        <taxon>Metamonada</taxon>
        <taxon>Parabasalia</taxon>
        <taxon>Trichomonadida</taxon>
        <taxon>Trichomonadidae</taxon>
        <taxon>Trichomonas</taxon>
    </lineage>
</organism>
<keyword evidence="2" id="KW-0812">Transmembrane</keyword>
<gene>
    <name evidence="3" type="ORF">TVAG_286950</name>
</gene>
<dbReference type="VEuPathDB" id="TrichDB:TVAGG3_0245490"/>
<reference evidence="3" key="2">
    <citation type="journal article" date="2007" name="Science">
        <title>Draft genome sequence of the sexually transmitted pathogen Trichomonas vaginalis.</title>
        <authorList>
            <person name="Carlton J.M."/>
            <person name="Hirt R.P."/>
            <person name="Silva J.C."/>
            <person name="Delcher A.L."/>
            <person name="Schatz M."/>
            <person name="Zhao Q."/>
            <person name="Wortman J.R."/>
            <person name="Bidwell S.L."/>
            <person name="Alsmark U.C.M."/>
            <person name="Besteiro S."/>
            <person name="Sicheritz-Ponten T."/>
            <person name="Noel C.J."/>
            <person name="Dacks J.B."/>
            <person name="Foster P.G."/>
            <person name="Simillion C."/>
            <person name="Van de Peer Y."/>
            <person name="Miranda-Saavedra D."/>
            <person name="Barton G.J."/>
            <person name="Westrop G.D."/>
            <person name="Mueller S."/>
            <person name="Dessi D."/>
            <person name="Fiori P.L."/>
            <person name="Ren Q."/>
            <person name="Paulsen I."/>
            <person name="Zhang H."/>
            <person name="Bastida-Corcuera F.D."/>
            <person name="Simoes-Barbosa A."/>
            <person name="Brown M.T."/>
            <person name="Hayes R.D."/>
            <person name="Mukherjee M."/>
            <person name="Okumura C.Y."/>
            <person name="Schneider R."/>
            <person name="Smith A.J."/>
            <person name="Vanacova S."/>
            <person name="Villalvazo M."/>
            <person name="Haas B.J."/>
            <person name="Pertea M."/>
            <person name="Feldblyum T.V."/>
            <person name="Utterback T.R."/>
            <person name="Shu C.L."/>
            <person name="Osoegawa K."/>
            <person name="de Jong P.J."/>
            <person name="Hrdy I."/>
            <person name="Horvathova L."/>
            <person name="Zubacova Z."/>
            <person name="Dolezal P."/>
            <person name="Malik S.B."/>
            <person name="Logsdon J.M. Jr."/>
            <person name="Henze K."/>
            <person name="Gupta A."/>
            <person name="Wang C.C."/>
            <person name="Dunne R.L."/>
            <person name="Upcroft J.A."/>
            <person name="Upcroft P."/>
            <person name="White O."/>
            <person name="Salzberg S.L."/>
            <person name="Tang P."/>
            <person name="Chiu C.-H."/>
            <person name="Lee Y.-S."/>
            <person name="Embley T.M."/>
            <person name="Coombs G.H."/>
            <person name="Mottram J.C."/>
            <person name="Tachezy J."/>
            <person name="Fraser-Liggett C.M."/>
            <person name="Johnson P.J."/>
        </authorList>
    </citation>
    <scope>NUCLEOTIDE SEQUENCE [LARGE SCALE GENOMIC DNA]</scope>
    <source>
        <strain evidence="3">G3</strain>
    </source>
</reference>
<reference evidence="3" key="1">
    <citation type="submission" date="2006-10" db="EMBL/GenBank/DDBJ databases">
        <authorList>
            <person name="Amadeo P."/>
            <person name="Zhao Q."/>
            <person name="Wortman J."/>
            <person name="Fraser-Liggett C."/>
            <person name="Carlton J."/>
        </authorList>
    </citation>
    <scope>NUCLEOTIDE SEQUENCE</scope>
    <source>
        <strain evidence="3">G3</strain>
    </source>
</reference>
<feature type="transmembrane region" description="Helical" evidence="2">
    <location>
        <begin position="539"/>
        <end position="557"/>
    </location>
</feature>
<dbReference type="KEGG" id="tva:4758380"/>
<dbReference type="Proteomes" id="UP000001542">
    <property type="component" value="Unassembled WGS sequence"/>
</dbReference>
<feature type="region of interest" description="Disordered" evidence="1">
    <location>
        <begin position="480"/>
        <end position="508"/>
    </location>
</feature>
<accession>A2F3H8</accession>
<keyword evidence="2" id="KW-1133">Transmembrane helix</keyword>
<dbReference type="EMBL" id="DS113597">
    <property type="protein sequence ID" value="EAY00558.1"/>
    <property type="molecule type" value="Genomic_DNA"/>
</dbReference>
<dbReference type="VEuPathDB" id="TrichDB:TVAG_286950"/>
<dbReference type="RefSeq" id="XP_001313487.1">
    <property type="nucleotide sequence ID" value="XM_001313486.1"/>
</dbReference>
<evidence type="ECO:0000313" key="4">
    <source>
        <dbReference type="Proteomes" id="UP000001542"/>
    </source>
</evidence>
<evidence type="ECO:0000256" key="2">
    <source>
        <dbReference type="SAM" id="Phobius"/>
    </source>
</evidence>
<dbReference type="AlphaFoldDB" id="A2F3H8"/>
<feature type="compositionally biased region" description="Basic and acidic residues" evidence="1">
    <location>
        <begin position="480"/>
        <end position="496"/>
    </location>
</feature>
<dbReference type="InParanoid" id="A2F3H8"/>
<protein>
    <recommendedName>
        <fullName evidence="5">Right handed beta helix domain-containing protein</fullName>
    </recommendedName>
</protein>